<keyword evidence="1" id="KW-0732">Signal</keyword>
<evidence type="ECO:0000256" key="1">
    <source>
        <dbReference type="SAM" id="SignalP"/>
    </source>
</evidence>
<gene>
    <name evidence="2" type="primary">GUSB_1</name>
    <name evidence="2" type="ORF">E2C01_074870</name>
</gene>
<comment type="caution">
    <text evidence="2">The sequence shown here is derived from an EMBL/GenBank/DDBJ whole genome shotgun (WGS) entry which is preliminary data.</text>
</comment>
<evidence type="ECO:0000313" key="2">
    <source>
        <dbReference type="EMBL" id="MPC80293.1"/>
    </source>
</evidence>
<feature type="signal peptide" evidence="1">
    <location>
        <begin position="1"/>
        <end position="22"/>
    </location>
</feature>
<dbReference type="InterPro" id="IPR008979">
    <property type="entry name" value="Galactose-bd-like_sf"/>
</dbReference>
<name>A0A5B7IDD6_PORTR</name>
<accession>A0A5B7IDD6</accession>
<keyword evidence="3" id="KW-1185">Reference proteome</keyword>
<feature type="chain" id="PRO_5023118048" evidence="1">
    <location>
        <begin position="23"/>
        <end position="93"/>
    </location>
</feature>
<protein>
    <submittedName>
        <fullName evidence="2">Beta-glucuronidase</fullName>
    </submittedName>
</protein>
<dbReference type="Proteomes" id="UP000324222">
    <property type="component" value="Unassembled WGS sequence"/>
</dbReference>
<dbReference type="Gene3D" id="2.60.120.260">
    <property type="entry name" value="Galactose-binding domain-like"/>
    <property type="match status" value="1"/>
</dbReference>
<reference evidence="2 3" key="1">
    <citation type="submission" date="2019-05" db="EMBL/GenBank/DDBJ databases">
        <title>Another draft genome of Portunus trituberculatus and its Hox gene families provides insights of decapod evolution.</title>
        <authorList>
            <person name="Jeong J.-H."/>
            <person name="Song I."/>
            <person name="Kim S."/>
            <person name="Choi T."/>
            <person name="Kim D."/>
            <person name="Ryu S."/>
            <person name="Kim W."/>
        </authorList>
    </citation>
    <scope>NUCLEOTIDE SEQUENCE [LARGE SCALE GENOMIC DNA]</scope>
    <source>
        <tissue evidence="2">Muscle</tissue>
    </source>
</reference>
<dbReference type="OrthoDB" id="408532at2759"/>
<dbReference type="EMBL" id="VSRR010053630">
    <property type="protein sequence ID" value="MPC80293.1"/>
    <property type="molecule type" value="Genomic_DNA"/>
</dbReference>
<sequence>MTPPWLLLAVLALVWLRAGVLGDTSWGGLYPRESPSREVRSLDGLWNFRLAPLLDPDKGFREHWYSQPLSLVSGLPRDTVLLKLSDNALVRFV</sequence>
<dbReference type="SUPFAM" id="SSF49785">
    <property type="entry name" value="Galactose-binding domain-like"/>
    <property type="match status" value="1"/>
</dbReference>
<evidence type="ECO:0000313" key="3">
    <source>
        <dbReference type="Proteomes" id="UP000324222"/>
    </source>
</evidence>
<proteinExistence type="predicted"/>
<dbReference type="AlphaFoldDB" id="A0A5B7IDD6"/>
<organism evidence="2 3">
    <name type="scientific">Portunus trituberculatus</name>
    <name type="common">Swimming crab</name>
    <name type="synonym">Neptunus trituberculatus</name>
    <dbReference type="NCBI Taxonomy" id="210409"/>
    <lineage>
        <taxon>Eukaryota</taxon>
        <taxon>Metazoa</taxon>
        <taxon>Ecdysozoa</taxon>
        <taxon>Arthropoda</taxon>
        <taxon>Crustacea</taxon>
        <taxon>Multicrustacea</taxon>
        <taxon>Malacostraca</taxon>
        <taxon>Eumalacostraca</taxon>
        <taxon>Eucarida</taxon>
        <taxon>Decapoda</taxon>
        <taxon>Pleocyemata</taxon>
        <taxon>Brachyura</taxon>
        <taxon>Eubrachyura</taxon>
        <taxon>Portunoidea</taxon>
        <taxon>Portunidae</taxon>
        <taxon>Portuninae</taxon>
        <taxon>Portunus</taxon>
    </lineage>
</organism>